<proteinExistence type="predicted"/>
<organism evidence="1 2">
    <name type="scientific">Alcanivorax jadensis T9</name>
    <dbReference type="NCBI Taxonomy" id="1177181"/>
    <lineage>
        <taxon>Bacteria</taxon>
        <taxon>Pseudomonadati</taxon>
        <taxon>Pseudomonadota</taxon>
        <taxon>Gammaproteobacteria</taxon>
        <taxon>Oceanospirillales</taxon>
        <taxon>Alcanivoracaceae</taxon>
        <taxon>Alcanivorax</taxon>
    </lineage>
</organism>
<keyword evidence="2" id="KW-1185">Reference proteome</keyword>
<dbReference type="RefSeq" id="WP_035246798.1">
    <property type="nucleotide sequence ID" value="NZ_ARXU01000004.1"/>
</dbReference>
<gene>
    <name evidence="1" type="ORF">T9A_01599</name>
</gene>
<evidence type="ECO:0000313" key="2">
    <source>
        <dbReference type="Proteomes" id="UP000029443"/>
    </source>
</evidence>
<protein>
    <submittedName>
        <fullName evidence="1">Phosphoglycerate mutase</fullName>
    </submittedName>
</protein>
<dbReference type="Pfam" id="PF00300">
    <property type="entry name" value="His_Phos_1"/>
    <property type="match status" value="1"/>
</dbReference>
<dbReference type="SUPFAM" id="SSF53254">
    <property type="entry name" value="Phosphoglycerate mutase-like"/>
    <property type="match status" value="1"/>
</dbReference>
<dbReference type="InterPro" id="IPR029033">
    <property type="entry name" value="His_PPase_superfam"/>
</dbReference>
<reference evidence="1 2" key="1">
    <citation type="submission" date="2012-09" db="EMBL/GenBank/DDBJ databases">
        <title>Genome Sequence of alkane-degrading Bacterium Alcanivorax jadensis T9.</title>
        <authorList>
            <person name="Lai Q."/>
            <person name="Shao Z."/>
        </authorList>
    </citation>
    <scope>NUCLEOTIDE SEQUENCE [LARGE SCALE GENOMIC DNA]</scope>
    <source>
        <strain evidence="1 2">T9</strain>
    </source>
</reference>
<comment type="caution">
    <text evidence="1">The sequence shown here is derived from an EMBL/GenBank/DDBJ whole genome shotgun (WGS) entry which is preliminary data.</text>
</comment>
<evidence type="ECO:0000313" key="1">
    <source>
        <dbReference type="EMBL" id="KGD61650.1"/>
    </source>
</evidence>
<sequence length="223" mass="25133">MARLHPRLLEALNLLPKDKPVHLLTRHSVRELAKNGFADYRLPLTPEGIDMAREWGTQLARPVEAFYSSPVGRCVNTAIAMAEGARKAGLIADIPEVTTDTTLVEPGCYVEDLNQVGPTFLKMGAFKFLNHHLQEPFEGMLSPAEGRSKLAAYLKAREPASGHLNVHVTHDTILAVLVAELHGRRRISEEDWPWMMEGLWVWFSGGQMHWVWRGEHGHRVLDH</sequence>
<dbReference type="Gene3D" id="3.40.50.1240">
    <property type="entry name" value="Phosphoglycerate mutase-like"/>
    <property type="match status" value="1"/>
</dbReference>
<dbReference type="EMBL" id="ARXU01000004">
    <property type="protein sequence ID" value="KGD61650.1"/>
    <property type="molecule type" value="Genomic_DNA"/>
</dbReference>
<accession>A0ABR4WE42</accession>
<dbReference type="Proteomes" id="UP000029443">
    <property type="component" value="Unassembled WGS sequence"/>
</dbReference>
<dbReference type="CDD" id="cd07040">
    <property type="entry name" value="HP"/>
    <property type="match status" value="1"/>
</dbReference>
<name>A0ABR4WE42_9GAMM</name>
<dbReference type="InterPro" id="IPR013078">
    <property type="entry name" value="His_Pase_superF_clade-1"/>
</dbReference>